<keyword evidence="3 8" id="KW-0808">Transferase</keyword>
<dbReference type="PANTHER" id="PTHR22926:SF3">
    <property type="entry name" value="UNDECAPRENYL-PHOSPHATE ALPHA-N-ACETYLGLUCOSAMINYL 1-PHOSPHATE TRANSFERASE"/>
    <property type="match status" value="1"/>
</dbReference>
<accession>A0A3B0YRA9</accession>
<sequence length="536" mass="60605">MSYFFGFLSALFISMALIPMLMRVAQRFSIVDVPNDRKVHVCAIPRIGGIAMVAGVLISVLMWEVWDKTYLALLLGIIIITVFGIWDDRTELGYRTKFFGQFLAVCVVVFFGDIVIERIPFFSFDILPAYVGIPLTIVALLGVTNAVNLADGLDGLAGGLVLISFCGIALLTYLAGAEVLLLWCVIIMGSILGFLRYNTWPAQLFMGDTGSQFLGFTLGVVVILLTQQEHMALSPLVGLLLIGIPIIDTFMVMSQRLMEKRSPFTADRGHIHHKFLDMDFDHYEAVFFIYVIQALMIAVAYFFRYDSDILLLAIYIFIFSSVVLFFKFAPQSRKISLLPHLPFQQFVNWLKVTGWSVKGPLRLINYSVAGLFILLPFFVETVPREFSWVIMLMLSFFVLALNKRDSYKFQLLEQFVVFTTCILIISLLWKYPGVMTEYNALINIYIAILAVVVMLGVRFSRGKIFRATPLDFIVLFLAVLLPFLGEEIFKQLGEITIKLIVLLYAIEFVWGSSQRRIVFRIATLVALVVLGLRSFG</sequence>
<dbReference type="EC" id="2.7.8.13" evidence="8"/>
<feature type="transmembrane region" description="Helical" evidence="7">
    <location>
        <begin position="385"/>
        <end position="402"/>
    </location>
</feature>
<name>A0A3B0YRA9_9ZZZZ</name>
<feature type="transmembrane region" description="Helical" evidence="7">
    <location>
        <begin position="414"/>
        <end position="432"/>
    </location>
</feature>
<feature type="transmembrane region" description="Helical" evidence="7">
    <location>
        <begin position="209"/>
        <end position="226"/>
    </location>
</feature>
<dbReference type="GO" id="GO:0005886">
    <property type="term" value="C:plasma membrane"/>
    <property type="evidence" value="ECO:0007669"/>
    <property type="project" value="UniProtKB-SubCell"/>
</dbReference>
<dbReference type="AlphaFoldDB" id="A0A3B0YRA9"/>
<feature type="transmembrane region" description="Helical" evidence="7">
    <location>
        <begin position="464"/>
        <end position="485"/>
    </location>
</feature>
<dbReference type="InterPro" id="IPR018480">
    <property type="entry name" value="PNAcMuramoyl-5peptid_Trfase_CS"/>
</dbReference>
<feature type="transmembrane region" description="Helical" evidence="7">
    <location>
        <begin position="6"/>
        <end position="22"/>
    </location>
</feature>
<feature type="transmembrane region" description="Helical" evidence="7">
    <location>
        <begin position="283"/>
        <end position="303"/>
    </location>
</feature>
<evidence type="ECO:0000256" key="4">
    <source>
        <dbReference type="ARBA" id="ARBA00022692"/>
    </source>
</evidence>
<dbReference type="CDD" id="cd06853">
    <property type="entry name" value="GT_WecA_like"/>
    <property type="match status" value="1"/>
</dbReference>
<dbReference type="GO" id="GO:0009103">
    <property type="term" value="P:lipopolysaccharide biosynthetic process"/>
    <property type="evidence" value="ECO:0007669"/>
    <property type="project" value="TreeGrafter"/>
</dbReference>
<keyword evidence="6 7" id="KW-0472">Membrane</keyword>
<feature type="transmembrane region" description="Helical" evidence="7">
    <location>
        <begin position="43"/>
        <end position="63"/>
    </location>
</feature>
<feature type="transmembrane region" description="Helical" evidence="7">
    <location>
        <begin position="69"/>
        <end position="86"/>
    </location>
</feature>
<feature type="transmembrane region" description="Helical" evidence="7">
    <location>
        <begin position="155"/>
        <end position="174"/>
    </location>
</feature>
<keyword evidence="5 7" id="KW-1133">Transmembrane helix</keyword>
<reference evidence="8" key="1">
    <citation type="submission" date="2018-06" db="EMBL/GenBank/DDBJ databases">
        <authorList>
            <person name="Zhirakovskaya E."/>
        </authorList>
    </citation>
    <scope>NUCLEOTIDE SEQUENCE</scope>
</reference>
<evidence type="ECO:0000256" key="5">
    <source>
        <dbReference type="ARBA" id="ARBA00022989"/>
    </source>
</evidence>
<feature type="transmembrane region" description="Helical" evidence="7">
    <location>
        <begin position="180"/>
        <end position="197"/>
    </location>
</feature>
<protein>
    <submittedName>
        <fullName evidence="8">Phospho-N-acetylmuramoyl-pentapeptide-transferase</fullName>
        <ecNumber evidence="8">2.7.8.13</ecNumber>
    </submittedName>
</protein>
<evidence type="ECO:0000256" key="2">
    <source>
        <dbReference type="ARBA" id="ARBA00022475"/>
    </source>
</evidence>
<feature type="transmembrane region" description="Helical" evidence="7">
    <location>
        <begin position="363"/>
        <end position="379"/>
    </location>
</feature>
<evidence type="ECO:0000256" key="3">
    <source>
        <dbReference type="ARBA" id="ARBA00022679"/>
    </source>
</evidence>
<gene>
    <name evidence="8" type="ORF">MNBD_GAMMA16-1330</name>
</gene>
<proteinExistence type="predicted"/>
<evidence type="ECO:0000256" key="1">
    <source>
        <dbReference type="ARBA" id="ARBA00004651"/>
    </source>
</evidence>
<feature type="transmembrane region" description="Helical" evidence="7">
    <location>
        <begin position="122"/>
        <end position="143"/>
    </location>
</feature>
<dbReference type="PANTHER" id="PTHR22926">
    <property type="entry name" value="PHOSPHO-N-ACETYLMURAMOYL-PENTAPEPTIDE-TRANSFERASE"/>
    <property type="match status" value="1"/>
</dbReference>
<keyword evidence="4 7" id="KW-0812">Transmembrane</keyword>
<dbReference type="Pfam" id="PF00953">
    <property type="entry name" value="Glycos_transf_4"/>
    <property type="match status" value="1"/>
</dbReference>
<dbReference type="EMBL" id="UOFO01000006">
    <property type="protein sequence ID" value="VAW83435.1"/>
    <property type="molecule type" value="Genomic_DNA"/>
</dbReference>
<feature type="transmembrane region" description="Helical" evidence="7">
    <location>
        <begin position="517"/>
        <end position="535"/>
    </location>
</feature>
<dbReference type="GO" id="GO:0016780">
    <property type="term" value="F:phosphotransferase activity, for other substituted phosphate groups"/>
    <property type="evidence" value="ECO:0007669"/>
    <property type="project" value="InterPro"/>
</dbReference>
<dbReference type="GO" id="GO:0071555">
    <property type="term" value="P:cell wall organization"/>
    <property type="evidence" value="ECO:0007669"/>
    <property type="project" value="TreeGrafter"/>
</dbReference>
<evidence type="ECO:0000256" key="7">
    <source>
        <dbReference type="SAM" id="Phobius"/>
    </source>
</evidence>
<evidence type="ECO:0000256" key="6">
    <source>
        <dbReference type="ARBA" id="ARBA00023136"/>
    </source>
</evidence>
<dbReference type="GO" id="GO:0044038">
    <property type="term" value="P:cell wall macromolecule biosynthetic process"/>
    <property type="evidence" value="ECO:0007669"/>
    <property type="project" value="TreeGrafter"/>
</dbReference>
<organism evidence="8">
    <name type="scientific">hydrothermal vent metagenome</name>
    <dbReference type="NCBI Taxonomy" id="652676"/>
    <lineage>
        <taxon>unclassified sequences</taxon>
        <taxon>metagenomes</taxon>
        <taxon>ecological metagenomes</taxon>
    </lineage>
</organism>
<keyword evidence="2" id="KW-1003">Cell membrane</keyword>
<feature type="transmembrane region" description="Helical" evidence="7">
    <location>
        <begin position="98"/>
        <end position="116"/>
    </location>
</feature>
<feature type="transmembrane region" description="Helical" evidence="7">
    <location>
        <begin position="309"/>
        <end position="329"/>
    </location>
</feature>
<dbReference type="PROSITE" id="PS01348">
    <property type="entry name" value="MRAY_2"/>
    <property type="match status" value="1"/>
</dbReference>
<feature type="transmembrane region" description="Helical" evidence="7">
    <location>
        <begin position="438"/>
        <end position="457"/>
    </location>
</feature>
<evidence type="ECO:0000313" key="8">
    <source>
        <dbReference type="EMBL" id="VAW83435.1"/>
    </source>
</evidence>
<feature type="transmembrane region" description="Helical" evidence="7">
    <location>
        <begin position="491"/>
        <end position="510"/>
    </location>
</feature>
<dbReference type="InterPro" id="IPR000715">
    <property type="entry name" value="Glycosyl_transferase_4"/>
</dbReference>
<feature type="transmembrane region" description="Helical" evidence="7">
    <location>
        <begin position="232"/>
        <end position="253"/>
    </location>
</feature>
<comment type="subcellular location">
    <subcellularLocation>
        <location evidence="1">Cell membrane</location>
        <topology evidence="1">Multi-pass membrane protein</topology>
    </subcellularLocation>
</comment>